<dbReference type="RefSeq" id="WP_170207877.1">
    <property type="nucleotide sequence ID" value="NZ_BAAATB010000002.1"/>
</dbReference>
<gene>
    <name evidence="1" type="ORF">FB389_0958</name>
</gene>
<reference evidence="1 2" key="1">
    <citation type="submission" date="2019-06" db="EMBL/GenBank/DDBJ databases">
        <title>Sequencing the genomes of 1000 actinobacteria strains.</title>
        <authorList>
            <person name="Klenk H.-P."/>
        </authorList>
    </citation>
    <scope>NUCLEOTIDE SEQUENCE [LARGE SCALE GENOMIC DNA]</scope>
    <source>
        <strain evidence="1 2">DSM 10596</strain>
    </source>
</reference>
<comment type="caution">
    <text evidence="1">The sequence shown here is derived from an EMBL/GenBank/DDBJ whole genome shotgun (WGS) entry which is preliminary data.</text>
</comment>
<dbReference type="AlphaFoldDB" id="A0A542SP11"/>
<evidence type="ECO:0000313" key="1">
    <source>
        <dbReference type="EMBL" id="TQK76295.1"/>
    </source>
</evidence>
<accession>A0A542SP11</accession>
<dbReference type="Proteomes" id="UP000316181">
    <property type="component" value="Unassembled WGS sequence"/>
</dbReference>
<keyword evidence="2" id="KW-1185">Reference proteome</keyword>
<sequence length="50" mass="5715">MRVAAYHSINPTDPDVHHVHDNCPSGQQIPAHNRRSGTNNWPLCKHCRDM</sequence>
<name>A0A542SP11_9MICO</name>
<evidence type="ECO:0000313" key="2">
    <source>
        <dbReference type="Proteomes" id="UP000316181"/>
    </source>
</evidence>
<protein>
    <submittedName>
        <fullName evidence="1">Uncharacterized protein</fullName>
    </submittedName>
</protein>
<proteinExistence type="predicted"/>
<dbReference type="EMBL" id="VFNV01000001">
    <property type="protein sequence ID" value="TQK76295.1"/>
    <property type="molecule type" value="Genomic_DNA"/>
</dbReference>
<organism evidence="1 2">
    <name type="scientific">Rarobacter incanus</name>
    <dbReference type="NCBI Taxonomy" id="153494"/>
    <lineage>
        <taxon>Bacteria</taxon>
        <taxon>Bacillati</taxon>
        <taxon>Actinomycetota</taxon>
        <taxon>Actinomycetes</taxon>
        <taxon>Micrococcales</taxon>
        <taxon>Rarobacteraceae</taxon>
        <taxon>Rarobacter</taxon>
    </lineage>
</organism>